<dbReference type="InterPro" id="IPR001940">
    <property type="entry name" value="Peptidase_S1C"/>
</dbReference>
<keyword evidence="3" id="KW-0378">Hydrolase</keyword>
<feature type="compositionally biased region" description="Pro residues" evidence="4">
    <location>
        <begin position="51"/>
        <end position="65"/>
    </location>
</feature>
<dbReference type="PRINTS" id="PR00834">
    <property type="entry name" value="PROTEASES2C"/>
</dbReference>
<evidence type="ECO:0000256" key="5">
    <source>
        <dbReference type="SAM" id="Phobius"/>
    </source>
</evidence>
<keyword evidence="5" id="KW-0812">Transmembrane</keyword>
<reference evidence="7 8" key="1">
    <citation type="submission" date="2018-11" db="EMBL/GenBank/DDBJ databases">
        <title>Sequencing the genomes of 1000 actinobacteria strains.</title>
        <authorList>
            <person name="Klenk H.-P."/>
        </authorList>
    </citation>
    <scope>NUCLEOTIDE SEQUENCE [LARGE SCALE GENOMIC DNA]</scope>
    <source>
        <strain evidence="7 8">DSM 14012</strain>
    </source>
</reference>
<sequence>MTDTADGQQPAEHPQSTPNGETAPQSAPAEQAGGTVPPAGEARPSTSGAYFPPPTAMPPVAPPAGQPTHQPYGAAQQGSSYQQAPQHPSAAFSRQQQPNPYAAYQQPTGQQPTAQQQPGQQHGPYGASPYAQQPTGQHPGLPTPPAARTKKTNRPLAGMVAMLAVGALIGGASGAGATLWVTNATKSSVSSNEAGSKAFTINDDADVSLTTAIAATAGPSVVTLSVQGGQSAGTGSGIILSKDGYVLTNTHVVTLDGQVADPTIRVTDANGKLYNAKIVGTDPIYDLAVIKLEDASGLSPMEFANSDKLNVGETAVAIGAPLGLAGTVTDGIVSALNRSITVASSAVPDSGSSDDGGSGDSNGDNQSPWNFDVPGQTTPTAPTSSISIAVIQTDAAINPGNSGGALVDGTGKLIGVNVAIASAGSTDSSSQSGSIGVGFAIPANIAKRVSDEIIKTGKATHGLLGATVKDASSDAKSTVAGALIDKVTDNGAAQAAGLKSGDIVTEFNGVPVTGANDLTAQVRALAAGATAKLTFTRGNDSQTAEVTLGELAL</sequence>
<evidence type="ECO:0000256" key="1">
    <source>
        <dbReference type="ARBA" id="ARBA00010541"/>
    </source>
</evidence>
<dbReference type="GO" id="GO:0006508">
    <property type="term" value="P:proteolysis"/>
    <property type="evidence" value="ECO:0007669"/>
    <property type="project" value="UniProtKB-KW"/>
</dbReference>
<accession>A0A3N2C1J6</accession>
<evidence type="ECO:0000256" key="2">
    <source>
        <dbReference type="ARBA" id="ARBA00022670"/>
    </source>
</evidence>
<proteinExistence type="inferred from homology"/>
<dbReference type="PANTHER" id="PTHR43343:SF3">
    <property type="entry name" value="PROTEASE DO-LIKE 8, CHLOROPLASTIC"/>
    <property type="match status" value="1"/>
</dbReference>
<dbReference type="AlphaFoldDB" id="A0A3N2C1J6"/>
<keyword evidence="5" id="KW-1133">Transmembrane helix</keyword>
<dbReference type="EMBL" id="RKHL01000001">
    <property type="protein sequence ID" value="ROR81365.1"/>
    <property type="molecule type" value="Genomic_DNA"/>
</dbReference>
<feature type="compositionally biased region" description="Polar residues" evidence="4">
    <location>
        <begin position="14"/>
        <end position="25"/>
    </location>
</feature>
<dbReference type="Pfam" id="PF13180">
    <property type="entry name" value="PDZ_2"/>
    <property type="match status" value="1"/>
</dbReference>
<organism evidence="7 8">
    <name type="scientific">Plantibacter flavus</name>
    <dbReference type="NCBI Taxonomy" id="150123"/>
    <lineage>
        <taxon>Bacteria</taxon>
        <taxon>Bacillati</taxon>
        <taxon>Actinomycetota</taxon>
        <taxon>Actinomycetes</taxon>
        <taxon>Micrococcales</taxon>
        <taxon>Microbacteriaceae</taxon>
        <taxon>Plantibacter</taxon>
    </lineage>
</organism>
<dbReference type="SUPFAM" id="SSF50156">
    <property type="entry name" value="PDZ domain-like"/>
    <property type="match status" value="1"/>
</dbReference>
<feature type="compositionally biased region" description="Low complexity" evidence="4">
    <location>
        <begin position="95"/>
        <end position="127"/>
    </location>
</feature>
<gene>
    <name evidence="7" type="ORF">EDD42_1422</name>
</gene>
<dbReference type="Gene3D" id="2.30.42.10">
    <property type="match status" value="1"/>
</dbReference>
<evidence type="ECO:0000313" key="8">
    <source>
        <dbReference type="Proteomes" id="UP000266915"/>
    </source>
</evidence>
<dbReference type="Pfam" id="PF13365">
    <property type="entry name" value="Trypsin_2"/>
    <property type="match status" value="1"/>
</dbReference>
<evidence type="ECO:0000256" key="4">
    <source>
        <dbReference type="SAM" id="MobiDB-lite"/>
    </source>
</evidence>
<feature type="region of interest" description="Disordered" evidence="4">
    <location>
        <begin position="1"/>
        <end position="151"/>
    </location>
</feature>
<keyword evidence="2 7" id="KW-0645">Protease</keyword>
<comment type="similarity">
    <text evidence="1">Belongs to the peptidase S1C family.</text>
</comment>
<comment type="caution">
    <text evidence="7">The sequence shown here is derived from an EMBL/GenBank/DDBJ whole genome shotgun (WGS) entry which is preliminary data.</text>
</comment>
<dbReference type="InterPro" id="IPR001478">
    <property type="entry name" value="PDZ"/>
</dbReference>
<protein>
    <submittedName>
        <fullName evidence="7">Putative serine protease PepD</fullName>
    </submittedName>
</protein>
<dbReference type="GO" id="GO:0004252">
    <property type="term" value="F:serine-type endopeptidase activity"/>
    <property type="evidence" value="ECO:0007669"/>
    <property type="project" value="InterPro"/>
</dbReference>
<evidence type="ECO:0000256" key="3">
    <source>
        <dbReference type="ARBA" id="ARBA00022801"/>
    </source>
</evidence>
<evidence type="ECO:0000259" key="6">
    <source>
        <dbReference type="PROSITE" id="PS50106"/>
    </source>
</evidence>
<feature type="compositionally biased region" description="Low complexity" evidence="4">
    <location>
        <begin position="72"/>
        <end position="84"/>
    </location>
</feature>
<feature type="domain" description="PDZ" evidence="6">
    <location>
        <begin position="453"/>
        <end position="539"/>
    </location>
</feature>
<dbReference type="SUPFAM" id="SSF50494">
    <property type="entry name" value="Trypsin-like serine proteases"/>
    <property type="match status" value="1"/>
</dbReference>
<dbReference type="RefSeq" id="WP_085510544.1">
    <property type="nucleotide sequence ID" value="NZ_FXAP01000001.1"/>
</dbReference>
<dbReference type="SMART" id="SM00228">
    <property type="entry name" value="PDZ"/>
    <property type="match status" value="1"/>
</dbReference>
<feature type="region of interest" description="Disordered" evidence="4">
    <location>
        <begin position="344"/>
        <end position="382"/>
    </location>
</feature>
<dbReference type="InterPro" id="IPR036034">
    <property type="entry name" value="PDZ_sf"/>
</dbReference>
<keyword evidence="8" id="KW-1185">Reference proteome</keyword>
<dbReference type="InterPro" id="IPR009003">
    <property type="entry name" value="Peptidase_S1_PA"/>
</dbReference>
<evidence type="ECO:0000313" key="7">
    <source>
        <dbReference type="EMBL" id="ROR81365.1"/>
    </source>
</evidence>
<name>A0A3N2C1J6_9MICO</name>
<keyword evidence="5" id="KW-0472">Membrane</keyword>
<dbReference type="Proteomes" id="UP000266915">
    <property type="component" value="Unassembled WGS sequence"/>
</dbReference>
<feature type="transmembrane region" description="Helical" evidence="5">
    <location>
        <begin position="156"/>
        <end position="181"/>
    </location>
</feature>
<dbReference type="PROSITE" id="PS50106">
    <property type="entry name" value="PDZ"/>
    <property type="match status" value="1"/>
</dbReference>
<dbReference type="InterPro" id="IPR051201">
    <property type="entry name" value="Chloro_Bact_Ser_Proteases"/>
</dbReference>
<dbReference type="InterPro" id="IPR043504">
    <property type="entry name" value="Peptidase_S1_PA_chymotrypsin"/>
</dbReference>
<dbReference type="Gene3D" id="2.40.10.10">
    <property type="entry name" value="Trypsin-like serine proteases"/>
    <property type="match status" value="2"/>
</dbReference>
<dbReference type="PANTHER" id="PTHR43343">
    <property type="entry name" value="PEPTIDASE S12"/>
    <property type="match status" value="1"/>
</dbReference>